<evidence type="ECO:0000256" key="3">
    <source>
        <dbReference type="ARBA" id="ARBA00022917"/>
    </source>
</evidence>
<reference evidence="7 8" key="1">
    <citation type="submission" date="2022-09" db="EMBL/GenBank/DDBJ databases">
        <authorList>
            <person name="Palmer J.M."/>
        </authorList>
    </citation>
    <scope>NUCLEOTIDE SEQUENCE [LARGE SCALE GENOMIC DNA]</scope>
    <source>
        <strain evidence="7 8">DSM 7382</strain>
    </source>
</reference>
<dbReference type="Gene3D" id="1.20.970.30">
    <property type="entry name" value="eIF4G, eIF4E-binding domain"/>
    <property type="match status" value="1"/>
</dbReference>
<feature type="region of interest" description="Disordered" evidence="4">
    <location>
        <begin position="108"/>
        <end position="179"/>
    </location>
</feature>
<name>A0AAW0GDN6_9APHY</name>
<dbReference type="Pfam" id="PF02854">
    <property type="entry name" value="MIF4G"/>
    <property type="match status" value="1"/>
</dbReference>
<comment type="similarity">
    <text evidence="1">Belongs to the eukaryotic initiation factor 4G family.</text>
</comment>
<proteinExistence type="inferred from homology"/>
<dbReference type="Pfam" id="PF12152">
    <property type="entry name" value="eIF_4G1"/>
    <property type="match status" value="1"/>
</dbReference>
<evidence type="ECO:0000259" key="5">
    <source>
        <dbReference type="Pfam" id="PF02854"/>
    </source>
</evidence>
<feature type="compositionally biased region" description="Polar residues" evidence="4">
    <location>
        <begin position="165"/>
        <end position="179"/>
    </location>
</feature>
<dbReference type="InterPro" id="IPR036211">
    <property type="entry name" value="eIF4G_eIF4E-bd_sf"/>
</dbReference>
<comment type="caution">
    <text evidence="7">The sequence shown here is derived from an EMBL/GenBank/DDBJ whole genome shotgun (WGS) entry which is preliminary data.</text>
</comment>
<protein>
    <recommendedName>
        <fullName evidence="9">MIF4G domain-containing protein</fullName>
    </recommendedName>
</protein>
<feature type="compositionally biased region" description="Polar residues" evidence="4">
    <location>
        <begin position="145"/>
        <end position="158"/>
    </location>
</feature>
<dbReference type="PANTHER" id="PTHR23253:SF9">
    <property type="entry name" value="EUKARYOTIC TRANSLATION INITIATION FACTOR 4 GAMMA 2"/>
    <property type="match status" value="1"/>
</dbReference>
<dbReference type="Proteomes" id="UP001385951">
    <property type="component" value="Unassembled WGS sequence"/>
</dbReference>
<keyword evidence="3" id="KW-0648">Protein biosynthesis</keyword>
<evidence type="ECO:0000313" key="8">
    <source>
        <dbReference type="Proteomes" id="UP001385951"/>
    </source>
</evidence>
<keyword evidence="8" id="KW-1185">Reference proteome</keyword>
<dbReference type="InterPro" id="IPR003890">
    <property type="entry name" value="MIF4G-like_typ-3"/>
</dbReference>
<gene>
    <name evidence="7" type="ORF">QCA50_005042</name>
</gene>
<evidence type="ECO:0000259" key="6">
    <source>
        <dbReference type="Pfam" id="PF12152"/>
    </source>
</evidence>
<keyword evidence="2" id="KW-0396">Initiation factor</keyword>
<evidence type="ECO:0008006" key="9">
    <source>
        <dbReference type="Google" id="ProtNLM"/>
    </source>
</evidence>
<evidence type="ECO:0000256" key="4">
    <source>
        <dbReference type="SAM" id="MobiDB-lite"/>
    </source>
</evidence>
<dbReference type="AlphaFoldDB" id="A0AAW0GDN6"/>
<organism evidence="7 8">
    <name type="scientific">Cerrena zonata</name>
    <dbReference type="NCBI Taxonomy" id="2478898"/>
    <lineage>
        <taxon>Eukaryota</taxon>
        <taxon>Fungi</taxon>
        <taxon>Dikarya</taxon>
        <taxon>Basidiomycota</taxon>
        <taxon>Agaricomycotina</taxon>
        <taxon>Agaricomycetes</taxon>
        <taxon>Polyporales</taxon>
        <taxon>Cerrenaceae</taxon>
        <taxon>Cerrena</taxon>
    </lineage>
</organism>
<dbReference type="PANTHER" id="PTHR23253">
    <property type="entry name" value="EUKARYOTIC TRANSLATION INITIATION FACTOR 4 GAMMA"/>
    <property type="match status" value="1"/>
</dbReference>
<dbReference type="Gene3D" id="1.25.40.180">
    <property type="match status" value="1"/>
</dbReference>
<dbReference type="SUPFAM" id="SSF101489">
    <property type="entry name" value="Eukaryotic initiation factor 4f subunit eIF4g, eIF4e-binding domain"/>
    <property type="match status" value="1"/>
</dbReference>
<sequence length="427" mass="48216">MSQNRYSEESLRAWKEHEHAIVENIRRSRAISSQQSDANRSALANARMIADFRAVSYPQGIEYPCIKFNSRPLCYGRTFLLQFRPICTNKPDDLPPLEQLEQLRIVASSTERGKTQPHITSTLGKVKSGELSGRRPTDHARKGENQTNNLPTDNNPSVDTAGRSLESTASSQQPLDTSRTVESLVKTLTAENFDVCSDEIVEHVNQSGSLITEDAANHIALSIIERAISSEAYTEICARLYDKVMNNINPLMRSDVRNAQGKFMSGSRVLRRYIMKGCKDRWNLHKPPYPKNAARKGKGHANAFDALIVTNPEENPSKESIESSPRVLLAKFAGEMFLVRRMTEKIILHEYVQKPLECVGDPDETDIVSLCVLLSTVGGRVDIPRNANILDAVFARMKHLAKRPQLDTEIKRRLHDIINLRTRRWDM</sequence>
<dbReference type="GO" id="GO:0016281">
    <property type="term" value="C:eukaryotic translation initiation factor 4F complex"/>
    <property type="evidence" value="ECO:0007669"/>
    <property type="project" value="TreeGrafter"/>
</dbReference>
<dbReference type="GO" id="GO:0003729">
    <property type="term" value="F:mRNA binding"/>
    <property type="evidence" value="ECO:0007669"/>
    <property type="project" value="TreeGrafter"/>
</dbReference>
<evidence type="ECO:0000313" key="7">
    <source>
        <dbReference type="EMBL" id="KAK7691643.1"/>
    </source>
</evidence>
<dbReference type="InterPro" id="IPR022745">
    <property type="entry name" value="eIF4G1_eIF4E-bd"/>
</dbReference>
<feature type="domain" description="MIF4G" evidence="5">
    <location>
        <begin position="179"/>
        <end position="421"/>
    </location>
</feature>
<dbReference type="InterPro" id="IPR016024">
    <property type="entry name" value="ARM-type_fold"/>
</dbReference>
<evidence type="ECO:0000256" key="1">
    <source>
        <dbReference type="ARBA" id="ARBA00005775"/>
    </source>
</evidence>
<dbReference type="SUPFAM" id="SSF48371">
    <property type="entry name" value="ARM repeat"/>
    <property type="match status" value="1"/>
</dbReference>
<dbReference type="EMBL" id="JASBNA010000005">
    <property type="protein sequence ID" value="KAK7691643.1"/>
    <property type="molecule type" value="Genomic_DNA"/>
</dbReference>
<feature type="compositionally biased region" description="Basic and acidic residues" evidence="4">
    <location>
        <begin position="132"/>
        <end position="144"/>
    </location>
</feature>
<dbReference type="GO" id="GO:0003743">
    <property type="term" value="F:translation initiation factor activity"/>
    <property type="evidence" value="ECO:0007669"/>
    <property type="project" value="UniProtKB-KW"/>
</dbReference>
<feature type="domain" description="Eukaryotic translation initiation factor 4G1 eIF4E-binding" evidence="6">
    <location>
        <begin position="39"/>
        <end position="92"/>
    </location>
</feature>
<accession>A0AAW0GDN6</accession>
<evidence type="ECO:0000256" key="2">
    <source>
        <dbReference type="ARBA" id="ARBA00022540"/>
    </source>
</evidence>